<protein>
    <submittedName>
        <fullName evidence="1">Uncharacterized protein</fullName>
    </submittedName>
</protein>
<dbReference type="Proteomes" id="UP001558534">
    <property type="component" value="Unassembled WGS sequence"/>
</dbReference>
<dbReference type="RefSeq" id="WP_368636609.1">
    <property type="nucleotide sequence ID" value="NZ_JBFRHK010000006.1"/>
</dbReference>
<reference evidence="1 3" key="1">
    <citation type="submission" date="2024-07" db="EMBL/GenBank/DDBJ databases">
        <title>Characterization of a bacterium isolated from hydrolysated instant sea cucumber by whole-genome sequencing and metabolomics.</title>
        <authorList>
            <person name="Luo X."/>
            <person name="Zhang Z."/>
            <person name="Zheng Z."/>
            <person name="Zhang W."/>
            <person name="Ming T."/>
            <person name="Jiao L."/>
            <person name="Su X."/>
            <person name="Kong F."/>
            <person name="Xu J."/>
        </authorList>
    </citation>
    <scope>NUCLEOTIDE SEQUENCE [LARGE SCALE GENOMIC DNA]</scope>
    <source>
        <strain evidence="1 3">XL-2024</strain>
    </source>
</reference>
<accession>A0ABV3VXV1</accession>
<evidence type="ECO:0000313" key="1">
    <source>
        <dbReference type="EMBL" id="MEX3745730.1"/>
    </source>
</evidence>
<evidence type="ECO:0000313" key="2">
    <source>
        <dbReference type="EMBL" id="MEX3746030.1"/>
    </source>
</evidence>
<name>A0ABV3VXV1_9BACI</name>
<organism evidence="1 3">
    <name type="scientific">Lysinibacillus xylanilyticus</name>
    <dbReference type="NCBI Taxonomy" id="582475"/>
    <lineage>
        <taxon>Bacteria</taxon>
        <taxon>Bacillati</taxon>
        <taxon>Bacillota</taxon>
        <taxon>Bacilli</taxon>
        <taxon>Bacillales</taxon>
        <taxon>Bacillaceae</taxon>
        <taxon>Lysinibacillus</taxon>
    </lineage>
</organism>
<gene>
    <name evidence="1" type="ORF">AB1300_11345</name>
    <name evidence="2" type="ORF">AB1300_12890</name>
</gene>
<dbReference type="EMBL" id="JBFRHK010000007">
    <property type="protein sequence ID" value="MEX3746030.1"/>
    <property type="molecule type" value="Genomic_DNA"/>
</dbReference>
<evidence type="ECO:0000313" key="3">
    <source>
        <dbReference type="Proteomes" id="UP001558534"/>
    </source>
</evidence>
<comment type="caution">
    <text evidence="1">The sequence shown here is derived from an EMBL/GenBank/DDBJ whole genome shotgun (WGS) entry which is preliminary data.</text>
</comment>
<proteinExistence type="predicted"/>
<sequence>MLEKLTGIFKNNSVQDIYLVGFVDIEDGAAKFYPDMRLYYFEVGEHCIEFESIDQYSKLSVSIVDSIRYKFEYDEDMLPCKTSVRQIIFTDSMSAKNTVKSIIIYGMELNKEQLICDSIQLNLNNGQELFIDPSFYFGINIGGAEQRKFWIENFENDTKHAETIIEI</sequence>
<dbReference type="EMBL" id="JBFRHK010000006">
    <property type="protein sequence ID" value="MEX3745730.1"/>
    <property type="molecule type" value="Genomic_DNA"/>
</dbReference>
<keyword evidence="3" id="KW-1185">Reference proteome</keyword>